<organism evidence="3 4">
    <name type="scientific">Flavobacterium arsenatis</name>
    <dbReference type="NCBI Taxonomy" id="1484332"/>
    <lineage>
        <taxon>Bacteria</taxon>
        <taxon>Pseudomonadati</taxon>
        <taxon>Bacteroidota</taxon>
        <taxon>Flavobacteriia</taxon>
        <taxon>Flavobacteriales</taxon>
        <taxon>Flavobacteriaceae</taxon>
        <taxon>Flavobacterium</taxon>
    </lineage>
</organism>
<reference evidence="3 4" key="1">
    <citation type="submission" date="2023-07" db="EMBL/GenBank/DDBJ databases">
        <title>Sorghum-associated microbial communities from plants grown in Nebraska, USA.</title>
        <authorList>
            <person name="Schachtman D."/>
        </authorList>
    </citation>
    <scope>NUCLEOTIDE SEQUENCE [LARGE SCALE GENOMIC DNA]</scope>
    <source>
        <strain evidence="3 4">3773</strain>
    </source>
</reference>
<dbReference type="SUPFAM" id="SSF49464">
    <property type="entry name" value="Carboxypeptidase regulatory domain-like"/>
    <property type="match status" value="1"/>
</dbReference>
<dbReference type="Gene3D" id="2.60.40.1120">
    <property type="entry name" value="Carboxypeptidase-like, regulatory domain"/>
    <property type="match status" value="1"/>
</dbReference>
<dbReference type="Proteomes" id="UP001255185">
    <property type="component" value="Unassembled WGS sequence"/>
</dbReference>
<keyword evidence="1" id="KW-0732">Signal</keyword>
<dbReference type="Gene3D" id="2.170.130.10">
    <property type="entry name" value="TonB-dependent receptor, plug domain"/>
    <property type="match status" value="1"/>
</dbReference>
<dbReference type="EMBL" id="JAVDVI010000007">
    <property type="protein sequence ID" value="MDR6967946.1"/>
    <property type="molecule type" value="Genomic_DNA"/>
</dbReference>
<feature type="domain" description="TonB-dependent receptor plug" evidence="2">
    <location>
        <begin position="119"/>
        <end position="216"/>
    </location>
</feature>
<comment type="caution">
    <text evidence="3">The sequence shown here is derived from an EMBL/GenBank/DDBJ whole genome shotgun (WGS) entry which is preliminary data.</text>
</comment>
<gene>
    <name evidence="3" type="ORF">J2X31_001960</name>
</gene>
<dbReference type="InterPro" id="IPR012910">
    <property type="entry name" value="Plug_dom"/>
</dbReference>
<evidence type="ECO:0000313" key="3">
    <source>
        <dbReference type="EMBL" id="MDR6967946.1"/>
    </source>
</evidence>
<evidence type="ECO:0000259" key="2">
    <source>
        <dbReference type="Pfam" id="PF07715"/>
    </source>
</evidence>
<evidence type="ECO:0000256" key="1">
    <source>
        <dbReference type="SAM" id="SignalP"/>
    </source>
</evidence>
<proteinExistence type="predicted"/>
<dbReference type="InterPro" id="IPR008969">
    <property type="entry name" value="CarboxyPept-like_regulatory"/>
</dbReference>
<keyword evidence="4" id="KW-1185">Reference proteome</keyword>
<feature type="chain" id="PRO_5045999762" description="TonB-dependent receptor plug domain-containing protein" evidence="1">
    <location>
        <begin position="22"/>
        <end position="822"/>
    </location>
</feature>
<sequence length="822" mass="93959">MKTQYTFLILFFFIFSFSAFAQTARIQGVVLDESGKPVENVNITFSNGFTSSDKNGYYMLNVPANEDVRISFSHITLKQASQVVNLKTNENFEFNPVLKTNAEQLSDVVINTKNRKRSQGLENIDPATIRKNPSANPGVESILKTFAGVSGNNELSSQYNVRGGNYDENLVYVNEIEVYRPFLIRSGQQEGLSFTNTDMVENVDFSAGGFQAKYGDKLSSVLDITYRIPTKFGASAEASFLGGSLTVEGVSPNQKWTNITGVRYRDNSLLVNSQETESNFRPTFADVQTYFTYTPSTKWQWSFLGNISQNKYSYEPLSRQTNFGTIDNPIALLVLYDGIEEDEYKTYFGAFKSVFQATENFTLKFIGSAYHTTEQEYFDIFAQYRLGEVNTNIGSDDLGSVDFSEGIGSQLNHARNDLDALIFNAEVKGIHQKEKNNIEWGFKYTREDIRDRIVEWEVIDSAGFKINPPILNLPENDQPYNPYVGPLVPYQNVRATNYVKIDRLSGYLQWSRKDEIGEHEIWYNAGVRAHNWQVSGDNLDGKSQTTFSPRASIAIKPNWEKDMVFRVSGGLYHQPPFYRELRDMNGAVNPDVKAQQSFHIVLSNDYSFKMWNRPFKLVSEAYYKSLTDVNPYTLENVRIRYRAQNNATAFAQGLDLRMNGEFVPGTESWLSFGYMKTEENIDNKGFIARPTDQRLKFGILFQDYMPNIPSVKLYLNLVYNTGLPGGSPSYADPYVYQSRLRDYRRADVGFSYVLTENNAKRPDGHWLKNFKDLSFGFEIFNLFDNQNAITNTWVRDVYSKNQYGVPNYLTTRVFNLKLTARL</sequence>
<dbReference type="Pfam" id="PF07715">
    <property type="entry name" value="Plug"/>
    <property type="match status" value="1"/>
</dbReference>
<accession>A0ABU1TPV8</accession>
<dbReference type="RefSeq" id="WP_310026328.1">
    <property type="nucleotide sequence ID" value="NZ_JAVDVI010000007.1"/>
</dbReference>
<name>A0ABU1TPV8_9FLAO</name>
<dbReference type="Pfam" id="PF13715">
    <property type="entry name" value="CarbopepD_reg_2"/>
    <property type="match status" value="1"/>
</dbReference>
<protein>
    <recommendedName>
        <fullName evidence="2">TonB-dependent receptor plug domain-containing protein</fullName>
    </recommendedName>
</protein>
<dbReference type="SUPFAM" id="SSF56935">
    <property type="entry name" value="Porins"/>
    <property type="match status" value="1"/>
</dbReference>
<feature type="signal peptide" evidence="1">
    <location>
        <begin position="1"/>
        <end position="21"/>
    </location>
</feature>
<evidence type="ECO:0000313" key="4">
    <source>
        <dbReference type="Proteomes" id="UP001255185"/>
    </source>
</evidence>
<dbReference type="InterPro" id="IPR037066">
    <property type="entry name" value="Plug_dom_sf"/>
</dbReference>